<dbReference type="PANTHER" id="PTHR38795:SF1">
    <property type="entry name" value="DUF6604 DOMAIN-CONTAINING PROTEIN"/>
    <property type="match status" value="1"/>
</dbReference>
<evidence type="ECO:0000256" key="1">
    <source>
        <dbReference type="SAM" id="MobiDB-lite"/>
    </source>
</evidence>
<feature type="compositionally biased region" description="Basic residues" evidence="1">
    <location>
        <begin position="51"/>
        <end position="60"/>
    </location>
</feature>
<feature type="compositionally biased region" description="Polar residues" evidence="1">
    <location>
        <begin position="39"/>
        <end position="49"/>
    </location>
</feature>
<evidence type="ECO:0000313" key="3">
    <source>
        <dbReference type="EMBL" id="KAI1861861.1"/>
    </source>
</evidence>
<reference evidence="3" key="1">
    <citation type="submission" date="2021-03" db="EMBL/GenBank/DDBJ databases">
        <title>Revisited historic fungal species revealed as producer of novel bioactive compounds through whole genome sequencing and comparative genomics.</title>
        <authorList>
            <person name="Vignolle G.A."/>
            <person name="Hochenegger N."/>
            <person name="Mach R.L."/>
            <person name="Mach-Aigner A.R."/>
            <person name="Javad Rahimi M."/>
            <person name="Salim K.A."/>
            <person name="Chan C.M."/>
            <person name="Lim L.B.L."/>
            <person name="Cai F."/>
            <person name="Druzhinina I.S."/>
            <person name="U'Ren J.M."/>
            <person name="Derntl C."/>
        </authorList>
    </citation>
    <scope>NUCLEOTIDE SEQUENCE</scope>
    <source>
        <strain evidence="3">TUCIM 5799</strain>
    </source>
</reference>
<accession>A0A9P9WGD4</accession>
<keyword evidence="4" id="KW-1185">Reference proteome</keyword>
<gene>
    <name evidence="3" type="ORF">JX265_009364</name>
</gene>
<dbReference type="InterPro" id="IPR046539">
    <property type="entry name" value="DUF6604"/>
</dbReference>
<dbReference type="AlphaFoldDB" id="A0A9P9WGD4"/>
<proteinExistence type="predicted"/>
<sequence>MLPPPLVGVYQQYKQDTDSIAAWLASTAAAHGYSRDLLQTGSEKTQSTGRLKGKARKNAKKQAAGGTKSPPNAAPKYRIAIKDFTVLSEFISGKNIAVPRPFASTLDRLIKVRGGFGSQLVEHGKASNATSDRKHSFFVGVLQKVREILKPLTQTTVEREDARTPMEEAANRFAGLSVYEPSEEFLNAPDVERPQQTPGDDAVYEAEQSTSYADVMYAVGAMVNDLNKIRSRIDWIWSNYKIGVFDLAAAAIATNTAIDLARNLIDEVMPLAETHGGAWGILNEFYQLQARKKGFKTKDIFVQSNPADNFNYDLYDLGVDTFLLPYRIVEAFSRVLLPGQLPVYKEGMFGWYDASSDRGAKTGYQKFEEDRTLLTPFFTELMTVVRGIGEYPVQDEFLRGMEELNTTNKVPFYLVFAAQVFVDIHHMLRGQATEGFNELERHANFMIKDIKEHLEFHKNLRVDTWPKANDQFIMDRLKLVSDTLEDPVYKTKVKFWHKMRMSIPPTVEPNRILKMSPVLSGLLLYRFKSQHREIGLAIANAWGSVTYTAHLHNALQSEQLVAGKWQDMMLARTILGDSTFFVGDPPTNGEGYMRKFSLQAGVPFAAMTSTRRKDTALESKAGPRGKQLLFYSLPFNLAGLELHDNDHCSTGLCQFITLTSMRINEFVGIKSEHLPPVSSMFFDRYVNGSRRVDWTAEQVDQVIELSLYEEMGSEEEGTLMFGQIEEPEKIKGKQRVSGNGGKKRKKASEGAVLSPEQLIHQLTFALNNEKLELSFPWLTMHRSCWRLLRAVKDGCDAHLRETVGPVYMEKESQLPFLMMWIFGFAGKGDMRLMHLAADAARGFYGRSGRDVLGVLHQLGMPIQFTTEDEFEAIAQESSQ</sequence>
<evidence type="ECO:0000313" key="4">
    <source>
        <dbReference type="Proteomes" id="UP000829685"/>
    </source>
</evidence>
<protein>
    <recommendedName>
        <fullName evidence="2">DUF6604 domain-containing protein</fullName>
    </recommendedName>
</protein>
<dbReference type="Pfam" id="PF20253">
    <property type="entry name" value="DUF6604"/>
    <property type="match status" value="1"/>
</dbReference>
<feature type="domain" description="DUF6604" evidence="2">
    <location>
        <begin position="11"/>
        <end position="270"/>
    </location>
</feature>
<dbReference type="Proteomes" id="UP000829685">
    <property type="component" value="Unassembled WGS sequence"/>
</dbReference>
<organism evidence="3 4">
    <name type="scientific">Neoarthrinium moseri</name>
    <dbReference type="NCBI Taxonomy" id="1658444"/>
    <lineage>
        <taxon>Eukaryota</taxon>
        <taxon>Fungi</taxon>
        <taxon>Dikarya</taxon>
        <taxon>Ascomycota</taxon>
        <taxon>Pezizomycotina</taxon>
        <taxon>Sordariomycetes</taxon>
        <taxon>Xylariomycetidae</taxon>
        <taxon>Amphisphaeriales</taxon>
        <taxon>Apiosporaceae</taxon>
        <taxon>Neoarthrinium</taxon>
    </lineage>
</organism>
<feature type="region of interest" description="Disordered" evidence="1">
    <location>
        <begin position="39"/>
        <end position="74"/>
    </location>
</feature>
<evidence type="ECO:0000259" key="2">
    <source>
        <dbReference type="Pfam" id="PF20253"/>
    </source>
</evidence>
<dbReference type="EMBL" id="JAFIMR010000028">
    <property type="protein sequence ID" value="KAI1861861.1"/>
    <property type="molecule type" value="Genomic_DNA"/>
</dbReference>
<name>A0A9P9WGD4_9PEZI</name>
<comment type="caution">
    <text evidence="3">The sequence shown here is derived from an EMBL/GenBank/DDBJ whole genome shotgun (WGS) entry which is preliminary data.</text>
</comment>
<dbReference type="PANTHER" id="PTHR38795">
    <property type="entry name" value="DUF6604 DOMAIN-CONTAINING PROTEIN"/>
    <property type="match status" value="1"/>
</dbReference>